<comment type="subcellular location">
    <subcellularLocation>
        <location evidence="1">Nucleus</location>
    </subcellularLocation>
</comment>
<dbReference type="InterPro" id="IPR011989">
    <property type="entry name" value="ARM-like"/>
</dbReference>
<evidence type="ECO:0000256" key="5">
    <source>
        <dbReference type="ARBA" id="ARBA00023242"/>
    </source>
</evidence>
<dbReference type="PANTHER" id="PTHR12363">
    <property type="entry name" value="TRANSPORTIN 3 AND IMPORTIN 13"/>
    <property type="match status" value="1"/>
</dbReference>
<evidence type="ECO:0000256" key="3">
    <source>
        <dbReference type="ARBA" id="ARBA00022448"/>
    </source>
</evidence>
<name>A0A6A5QLW6_AMPQU</name>
<dbReference type="InterPro" id="IPR057942">
    <property type="entry name" value="TPR_TNPO3_IPO13_3rd"/>
</dbReference>
<dbReference type="Pfam" id="PF24140">
    <property type="entry name" value="TPR_TNPO3_IPO13_3rd"/>
    <property type="match status" value="1"/>
</dbReference>
<dbReference type="GO" id="GO:0006606">
    <property type="term" value="P:protein import into nucleus"/>
    <property type="evidence" value="ECO:0007669"/>
    <property type="project" value="TreeGrafter"/>
</dbReference>
<evidence type="ECO:0000256" key="2">
    <source>
        <dbReference type="ARBA" id="ARBA00007991"/>
    </source>
</evidence>
<dbReference type="Gene3D" id="1.25.10.10">
    <property type="entry name" value="Leucine-rich Repeat Variant"/>
    <property type="match status" value="1"/>
</dbReference>
<evidence type="ECO:0000256" key="4">
    <source>
        <dbReference type="ARBA" id="ARBA00022927"/>
    </source>
</evidence>
<accession>A0A6A5QLW6</accession>
<reference evidence="6" key="1">
    <citation type="journal article" date="2020" name="Stud. Mycol.">
        <title>101 Dothideomycetes genomes: a test case for predicting lifestyles and emergence of pathogens.</title>
        <authorList>
            <person name="Haridas S."/>
            <person name="Albert R."/>
            <person name="Binder M."/>
            <person name="Bloem J."/>
            <person name="Labutti K."/>
            <person name="Salamov A."/>
            <person name="Andreopoulos B."/>
            <person name="Baker S."/>
            <person name="Barry K."/>
            <person name="Bills G."/>
            <person name="Bluhm B."/>
            <person name="Cannon C."/>
            <person name="Castanera R."/>
            <person name="Culley D."/>
            <person name="Daum C."/>
            <person name="Ezra D."/>
            <person name="Gonzalez J."/>
            <person name="Henrissat B."/>
            <person name="Kuo A."/>
            <person name="Liang C."/>
            <person name="Lipzen A."/>
            <person name="Lutzoni F."/>
            <person name="Magnuson J."/>
            <person name="Mondo S."/>
            <person name="Nolan M."/>
            <person name="Ohm R."/>
            <person name="Pangilinan J."/>
            <person name="Park H.-J."/>
            <person name="Ramirez L."/>
            <person name="Alfaro M."/>
            <person name="Sun H."/>
            <person name="Tritt A."/>
            <person name="Yoshinaga Y."/>
            <person name="Zwiers L.-H."/>
            <person name="Turgeon B."/>
            <person name="Goodwin S."/>
            <person name="Spatafora J."/>
            <person name="Crous P."/>
            <person name="Grigoriev I."/>
        </authorList>
    </citation>
    <scope>NUCLEOTIDE SEQUENCE</scope>
    <source>
        <strain evidence="6">HMLAC05119</strain>
    </source>
</reference>
<gene>
    <name evidence="6" type="ORF">BDU57DRAFT_518459</name>
</gene>
<dbReference type="GO" id="GO:0005737">
    <property type="term" value="C:cytoplasm"/>
    <property type="evidence" value="ECO:0007669"/>
    <property type="project" value="TreeGrafter"/>
</dbReference>
<dbReference type="SUPFAM" id="SSF48371">
    <property type="entry name" value="ARM repeat"/>
    <property type="match status" value="1"/>
</dbReference>
<dbReference type="Proteomes" id="UP000800096">
    <property type="component" value="Unassembled WGS sequence"/>
</dbReference>
<keyword evidence="4" id="KW-0653">Protein transport</keyword>
<protein>
    <submittedName>
        <fullName evidence="6">Armadillo-type protein</fullName>
    </submittedName>
</protein>
<evidence type="ECO:0000313" key="6">
    <source>
        <dbReference type="EMBL" id="KAF1915474.1"/>
    </source>
</evidence>
<dbReference type="InterPro" id="IPR051345">
    <property type="entry name" value="Importin_beta-like_NTR"/>
</dbReference>
<dbReference type="InterPro" id="IPR016024">
    <property type="entry name" value="ARM-type_fold"/>
</dbReference>
<evidence type="ECO:0000313" key="7">
    <source>
        <dbReference type="Proteomes" id="UP000800096"/>
    </source>
</evidence>
<dbReference type="GO" id="GO:0005634">
    <property type="term" value="C:nucleus"/>
    <property type="evidence" value="ECO:0007669"/>
    <property type="project" value="UniProtKB-SubCell"/>
</dbReference>
<sequence>MATAAGQPAQSFPLSFAEIEGLVKSLYDPGNAKQISQNEATLKVLQRSSQGWEIADALLKNTDEQVRFFGALTLTVKLNADSAELTEEHSEQLLMTLINHVVSRPTSSIATRKVTSTLAQYFVKPISVWTQCIRSLIVSFVSQQPVLDDALNSHPSSWNLLPQLSDDQLLLLLDFGMSLADEAKKPSNVKDRKSHERMVAQAESIEILLHVSFGRGIKWLSAQINDPNYGKAVQSGEKICVAALKCYVGWVFYAQAEFRDVPEKLQYLRSTNELVLTCLEYHVEDSMDFIADILENYPKFFEAKHQEMLWSAISGPWGLEILKNSDAETVSLARIIVAYGTSLLESKDLYKFPNISHNQQVLSFLHDLLKYPKHVGAEDEVAPVVLEFWSNYVSSIAEEQFLYPTNEDDGDSKPPEWMQGAKSNVFQAVSELVQKTIYPPADVIEDWDSDAKKAFKVFRIDVRDIIAEAYECLRDVLTDQFIDFSLRALESSHWLQLEAGLFGLVSIADAFNEQVDERLSRLFDQPLLSAVSENDTVPHIARRTTVEAVAALDHFFLRNPRYLPQVLPFLLTALAQPATAQSAAKSFASLCSECRKSLTEELSSFFQMYEQFLTYQTAEEFTKSKVLEGIAAIVQALDTEEKQLAGVRQLFQYVAQDAMQAIKVTKEGKDLEHGQVLALTTLKCLTTIGRALQALDEDVVDIESDEEHSTFWLQGPGKEIQNQVINFVNYLTQVFPRNDEIIEAACNILRTGFKETRPGPFVLPPSAAVDFITKTTIETPRLPYVLDTACCWLSSFRHSPPVGFTDNAQRLLQFNIGIMQALQHPRNDPEISVGCLELVQNFINSNPQILIQQHPDFLAGMFGFTIESVKSPEVLPKRAAAKLWKDIFELASNTHVQHQGTAQDIINHFGPAITFALISNVCGQVDQTSLEHVVVPLRALIKSDKNARAYITSSLAEQPLLQQYQQDAGAQDLVRKFIESLTRNAKNSMAFKEAVKAFWQTCKQLQMQLQPQMMNNPHQFVHGHAQHNAY</sequence>
<keyword evidence="7" id="KW-1185">Reference proteome</keyword>
<comment type="similarity">
    <text evidence="2">Belongs to the importin beta family.</text>
</comment>
<organism evidence="6 7">
    <name type="scientific">Ampelomyces quisqualis</name>
    <name type="common">Powdery mildew agent</name>
    <dbReference type="NCBI Taxonomy" id="50730"/>
    <lineage>
        <taxon>Eukaryota</taxon>
        <taxon>Fungi</taxon>
        <taxon>Dikarya</taxon>
        <taxon>Ascomycota</taxon>
        <taxon>Pezizomycotina</taxon>
        <taxon>Dothideomycetes</taxon>
        <taxon>Pleosporomycetidae</taxon>
        <taxon>Pleosporales</taxon>
        <taxon>Pleosporineae</taxon>
        <taxon>Phaeosphaeriaceae</taxon>
        <taxon>Ampelomyces</taxon>
    </lineage>
</organism>
<dbReference type="EMBL" id="ML979136">
    <property type="protein sequence ID" value="KAF1915474.1"/>
    <property type="molecule type" value="Genomic_DNA"/>
</dbReference>
<evidence type="ECO:0000256" key="1">
    <source>
        <dbReference type="ARBA" id="ARBA00004123"/>
    </source>
</evidence>
<dbReference type="PANTHER" id="PTHR12363:SF33">
    <property type="entry name" value="IMPORTIN-13"/>
    <property type="match status" value="1"/>
</dbReference>
<keyword evidence="3" id="KW-0813">Transport</keyword>
<proteinExistence type="inferred from homology"/>
<dbReference type="OrthoDB" id="2016913at2759"/>
<keyword evidence="5" id="KW-0539">Nucleus</keyword>
<dbReference type="AlphaFoldDB" id="A0A6A5QLW6"/>